<dbReference type="GeneID" id="115470437"/>
<dbReference type="OrthoDB" id="2504340at2759"/>
<dbReference type="KEGG" id="muo:115470437"/>
<evidence type="ECO:0000256" key="14">
    <source>
        <dbReference type="SAM" id="MobiDB-lite"/>
    </source>
</evidence>
<dbReference type="PANTHER" id="PTHR11953:SF2">
    <property type="entry name" value="EXOSOME COMPLEX COMPONENT MTR3"/>
    <property type="match status" value="1"/>
</dbReference>
<comment type="subunit">
    <text evidence="10">Component of the RNA exosome complex.</text>
</comment>
<dbReference type="GO" id="GO:0003723">
    <property type="term" value="F:RNA binding"/>
    <property type="evidence" value="ECO:0007669"/>
    <property type="project" value="UniProtKB-KW"/>
</dbReference>
<dbReference type="FunFam" id="3.30.230.70:FF:000035">
    <property type="entry name" value="Exosome complex component MTR3"/>
    <property type="match status" value="1"/>
</dbReference>
<keyword evidence="7" id="KW-0694">RNA-binding</keyword>
<evidence type="ECO:0000256" key="9">
    <source>
        <dbReference type="ARBA" id="ARBA00058393"/>
    </source>
</evidence>
<evidence type="ECO:0000256" key="3">
    <source>
        <dbReference type="ARBA" id="ARBA00006678"/>
    </source>
</evidence>
<dbReference type="FunCoup" id="A0A6P7XVL7">
    <property type="interactions" value="959"/>
</dbReference>
<dbReference type="InParanoid" id="A0A6P7XVL7"/>
<evidence type="ECO:0000256" key="6">
    <source>
        <dbReference type="ARBA" id="ARBA00022835"/>
    </source>
</evidence>
<evidence type="ECO:0000256" key="12">
    <source>
        <dbReference type="ARBA" id="ARBA00080620"/>
    </source>
</evidence>
<keyword evidence="6" id="KW-0271">Exosome</keyword>
<comment type="subcellular location">
    <subcellularLocation>
        <location evidence="1">Cytoplasm</location>
    </subcellularLocation>
    <subcellularLocation>
        <location evidence="2">Nucleus</location>
        <location evidence="2">Nucleolus</location>
    </subcellularLocation>
</comment>
<proteinExistence type="inferred from homology"/>
<feature type="domain" description="Exoribonuclease phosphorolytic" evidence="15">
    <location>
        <begin position="36"/>
        <end position="168"/>
    </location>
</feature>
<feature type="compositionally biased region" description="Basic and acidic residues" evidence="14">
    <location>
        <begin position="1"/>
        <end position="15"/>
    </location>
</feature>
<dbReference type="Gene3D" id="3.30.230.70">
    <property type="entry name" value="GHMP Kinase, N-terminal domain"/>
    <property type="match status" value="1"/>
</dbReference>
<keyword evidence="8" id="KW-0539">Nucleus</keyword>
<organism evidence="16 17">
    <name type="scientific">Microcaecilia unicolor</name>
    <dbReference type="NCBI Taxonomy" id="1415580"/>
    <lineage>
        <taxon>Eukaryota</taxon>
        <taxon>Metazoa</taxon>
        <taxon>Chordata</taxon>
        <taxon>Craniata</taxon>
        <taxon>Vertebrata</taxon>
        <taxon>Euteleostomi</taxon>
        <taxon>Amphibia</taxon>
        <taxon>Gymnophiona</taxon>
        <taxon>Siphonopidae</taxon>
        <taxon>Microcaecilia</taxon>
    </lineage>
</organism>
<dbReference type="SUPFAM" id="SSF55666">
    <property type="entry name" value="Ribonuclease PH domain 2-like"/>
    <property type="match status" value="1"/>
</dbReference>
<evidence type="ECO:0000256" key="1">
    <source>
        <dbReference type="ARBA" id="ARBA00004496"/>
    </source>
</evidence>
<comment type="function">
    <text evidence="9">Non-catalytic component of the RNA exosome complex which has 3'-&gt;5' exoribonuclease activity and participates in a multitude of cellular RNA processing and degradation events.</text>
</comment>
<dbReference type="GO" id="GO:0000176">
    <property type="term" value="C:nuclear exosome (RNase complex)"/>
    <property type="evidence" value="ECO:0007669"/>
    <property type="project" value="TreeGrafter"/>
</dbReference>
<dbReference type="GO" id="GO:0006364">
    <property type="term" value="P:rRNA processing"/>
    <property type="evidence" value="ECO:0007669"/>
    <property type="project" value="UniProtKB-KW"/>
</dbReference>
<feature type="region of interest" description="Disordered" evidence="14">
    <location>
        <begin position="1"/>
        <end position="36"/>
    </location>
</feature>
<name>A0A6P7XVL7_9AMPH</name>
<dbReference type="InterPro" id="IPR036345">
    <property type="entry name" value="ExoRNase_PH_dom2_sf"/>
</dbReference>
<dbReference type="GO" id="GO:0005730">
    <property type="term" value="C:nucleolus"/>
    <property type="evidence" value="ECO:0007669"/>
    <property type="project" value="UniProtKB-SubCell"/>
</dbReference>
<evidence type="ECO:0000256" key="8">
    <source>
        <dbReference type="ARBA" id="ARBA00023242"/>
    </source>
</evidence>
<gene>
    <name evidence="17" type="primary">EXOSC6</name>
</gene>
<keyword evidence="5" id="KW-0698">rRNA processing</keyword>
<dbReference type="CTD" id="118460"/>
<dbReference type="InterPro" id="IPR001247">
    <property type="entry name" value="ExoRNase_PH_dom1"/>
</dbReference>
<evidence type="ECO:0000256" key="5">
    <source>
        <dbReference type="ARBA" id="ARBA00022552"/>
    </source>
</evidence>
<evidence type="ECO:0000256" key="7">
    <source>
        <dbReference type="ARBA" id="ARBA00022884"/>
    </source>
</evidence>
<dbReference type="InterPro" id="IPR027408">
    <property type="entry name" value="PNPase/RNase_PH_dom_sf"/>
</dbReference>
<dbReference type="GO" id="GO:0071028">
    <property type="term" value="P:nuclear mRNA surveillance"/>
    <property type="evidence" value="ECO:0007669"/>
    <property type="project" value="TreeGrafter"/>
</dbReference>
<protein>
    <recommendedName>
        <fullName evidence="11">Exosome complex component MTR3</fullName>
    </recommendedName>
    <alternativeName>
        <fullName evidence="13">Exosome component 6</fullName>
    </alternativeName>
    <alternativeName>
        <fullName evidence="12">mRNA transport regulator 3 homolog</fullName>
    </alternativeName>
</protein>
<evidence type="ECO:0000313" key="17">
    <source>
        <dbReference type="RefSeq" id="XP_030059477.1"/>
    </source>
</evidence>
<dbReference type="RefSeq" id="XP_030059477.1">
    <property type="nucleotide sequence ID" value="XM_030203617.1"/>
</dbReference>
<dbReference type="SUPFAM" id="SSF54211">
    <property type="entry name" value="Ribosomal protein S5 domain 2-like"/>
    <property type="match status" value="1"/>
</dbReference>
<dbReference type="Pfam" id="PF01138">
    <property type="entry name" value="RNase_PH"/>
    <property type="match status" value="1"/>
</dbReference>
<feature type="region of interest" description="Disordered" evidence="14">
    <location>
        <begin position="57"/>
        <end position="81"/>
    </location>
</feature>
<evidence type="ECO:0000313" key="16">
    <source>
        <dbReference type="Proteomes" id="UP000515156"/>
    </source>
</evidence>
<dbReference type="GO" id="GO:0016075">
    <property type="term" value="P:rRNA catabolic process"/>
    <property type="evidence" value="ECO:0007669"/>
    <property type="project" value="TreeGrafter"/>
</dbReference>
<dbReference type="AlphaFoldDB" id="A0A6P7XVL7"/>
<dbReference type="Proteomes" id="UP000515156">
    <property type="component" value="Chromosome 5"/>
</dbReference>
<evidence type="ECO:0000259" key="15">
    <source>
        <dbReference type="Pfam" id="PF01138"/>
    </source>
</evidence>
<dbReference type="PANTHER" id="PTHR11953">
    <property type="entry name" value="EXOSOME COMPLEX COMPONENT"/>
    <property type="match status" value="1"/>
</dbReference>
<dbReference type="GO" id="GO:0034475">
    <property type="term" value="P:U4 snRNA 3'-end processing"/>
    <property type="evidence" value="ECO:0007669"/>
    <property type="project" value="TreeGrafter"/>
</dbReference>
<accession>A0A6P7XVL7</accession>
<evidence type="ECO:0000256" key="11">
    <source>
        <dbReference type="ARBA" id="ARBA00067159"/>
    </source>
</evidence>
<dbReference type="CDD" id="cd11371">
    <property type="entry name" value="RNase_PH_MTR3"/>
    <property type="match status" value="1"/>
</dbReference>
<reference evidence="17" key="1">
    <citation type="submission" date="2025-08" db="UniProtKB">
        <authorList>
            <consortium name="RefSeq"/>
        </authorList>
    </citation>
    <scope>IDENTIFICATION</scope>
</reference>
<dbReference type="GO" id="GO:0071051">
    <property type="term" value="P:poly(A)-dependent snoRNA 3'-end processing"/>
    <property type="evidence" value="ECO:0007669"/>
    <property type="project" value="TreeGrafter"/>
</dbReference>
<evidence type="ECO:0000256" key="13">
    <source>
        <dbReference type="ARBA" id="ARBA00083631"/>
    </source>
</evidence>
<dbReference type="InterPro" id="IPR020568">
    <property type="entry name" value="Ribosomal_Su5_D2-typ_SF"/>
</dbReference>
<dbReference type="InterPro" id="IPR050080">
    <property type="entry name" value="RNase_PH"/>
</dbReference>
<evidence type="ECO:0000256" key="4">
    <source>
        <dbReference type="ARBA" id="ARBA00022490"/>
    </source>
</evidence>
<evidence type="ECO:0000256" key="2">
    <source>
        <dbReference type="ARBA" id="ARBA00004604"/>
    </source>
</evidence>
<evidence type="ECO:0000256" key="10">
    <source>
        <dbReference type="ARBA" id="ARBA00062379"/>
    </source>
</evidence>
<dbReference type="GO" id="GO:0000177">
    <property type="term" value="C:cytoplasmic exosome (RNase complex)"/>
    <property type="evidence" value="ECO:0007669"/>
    <property type="project" value="TreeGrafter"/>
</dbReference>
<sequence length="267" mass="28447">MPGDSRRIRGPEESRCPLLYALPESPQAPEQARTEPRPLYARAGLLSQAKGSAYIETGGGGGGTKVLSGASGPREAERRDGPGLRGARLVCEFRWAPFARLGPRCGVGTALERELSLALQESLEPAVRLERYPRAQIHVWVLVLEDRGSAFASALSAASLALADAGIEMYDVVVGCALSRGPGGCLLLDPSDRDEGRPKSGGCLTLALMPALNQVCGLLCNGEWTEESLSQAVRLCMEGCHRLYPVLQQCLVRATKRKISVPQSGPA</sequence>
<keyword evidence="16" id="KW-1185">Reference proteome</keyword>
<comment type="similarity">
    <text evidence="3">Belongs to the RNase PH family.</text>
</comment>
<keyword evidence="4" id="KW-0963">Cytoplasm</keyword>